<dbReference type="EMBL" id="KZ772741">
    <property type="protein sequence ID" value="PTQ35741.1"/>
    <property type="molecule type" value="Genomic_DNA"/>
</dbReference>
<keyword evidence="3" id="KW-1185">Reference proteome</keyword>
<feature type="compositionally biased region" description="Low complexity" evidence="1">
    <location>
        <begin position="163"/>
        <end position="176"/>
    </location>
</feature>
<evidence type="ECO:0000313" key="3">
    <source>
        <dbReference type="Proteomes" id="UP000244005"/>
    </source>
</evidence>
<name>A0A2R6WPG8_MARPO</name>
<dbReference type="AlphaFoldDB" id="A0A2R6WPG8"/>
<feature type="compositionally biased region" description="Basic residues" evidence="1">
    <location>
        <begin position="49"/>
        <end position="64"/>
    </location>
</feature>
<feature type="region of interest" description="Disordered" evidence="1">
    <location>
        <begin position="1"/>
        <end position="65"/>
    </location>
</feature>
<reference evidence="3" key="1">
    <citation type="journal article" date="2017" name="Cell">
        <title>Insights into land plant evolution garnered from the Marchantia polymorpha genome.</title>
        <authorList>
            <person name="Bowman J.L."/>
            <person name="Kohchi T."/>
            <person name="Yamato K.T."/>
            <person name="Jenkins J."/>
            <person name="Shu S."/>
            <person name="Ishizaki K."/>
            <person name="Yamaoka S."/>
            <person name="Nishihama R."/>
            <person name="Nakamura Y."/>
            <person name="Berger F."/>
            <person name="Adam C."/>
            <person name="Aki S.S."/>
            <person name="Althoff F."/>
            <person name="Araki T."/>
            <person name="Arteaga-Vazquez M.A."/>
            <person name="Balasubrmanian S."/>
            <person name="Barry K."/>
            <person name="Bauer D."/>
            <person name="Boehm C.R."/>
            <person name="Briginshaw L."/>
            <person name="Caballero-Perez J."/>
            <person name="Catarino B."/>
            <person name="Chen F."/>
            <person name="Chiyoda S."/>
            <person name="Chovatia M."/>
            <person name="Davies K.M."/>
            <person name="Delmans M."/>
            <person name="Demura T."/>
            <person name="Dierschke T."/>
            <person name="Dolan L."/>
            <person name="Dorantes-Acosta A.E."/>
            <person name="Eklund D.M."/>
            <person name="Florent S.N."/>
            <person name="Flores-Sandoval E."/>
            <person name="Fujiyama A."/>
            <person name="Fukuzawa H."/>
            <person name="Galik B."/>
            <person name="Grimanelli D."/>
            <person name="Grimwood J."/>
            <person name="Grossniklaus U."/>
            <person name="Hamada T."/>
            <person name="Haseloff J."/>
            <person name="Hetherington A.J."/>
            <person name="Higo A."/>
            <person name="Hirakawa Y."/>
            <person name="Hundley H.N."/>
            <person name="Ikeda Y."/>
            <person name="Inoue K."/>
            <person name="Inoue S.I."/>
            <person name="Ishida S."/>
            <person name="Jia Q."/>
            <person name="Kakita M."/>
            <person name="Kanazawa T."/>
            <person name="Kawai Y."/>
            <person name="Kawashima T."/>
            <person name="Kennedy M."/>
            <person name="Kinose K."/>
            <person name="Kinoshita T."/>
            <person name="Kohara Y."/>
            <person name="Koide E."/>
            <person name="Komatsu K."/>
            <person name="Kopischke S."/>
            <person name="Kubo M."/>
            <person name="Kyozuka J."/>
            <person name="Lagercrantz U."/>
            <person name="Lin S.S."/>
            <person name="Lindquist E."/>
            <person name="Lipzen A.M."/>
            <person name="Lu C.W."/>
            <person name="De Luna E."/>
            <person name="Martienssen R.A."/>
            <person name="Minamino N."/>
            <person name="Mizutani M."/>
            <person name="Mizutani M."/>
            <person name="Mochizuki N."/>
            <person name="Monte I."/>
            <person name="Mosher R."/>
            <person name="Nagasaki H."/>
            <person name="Nakagami H."/>
            <person name="Naramoto S."/>
            <person name="Nishitani K."/>
            <person name="Ohtani M."/>
            <person name="Okamoto T."/>
            <person name="Okumura M."/>
            <person name="Phillips J."/>
            <person name="Pollak B."/>
            <person name="Reinders A."/>
            <person name="Rovekamp M."/>
            <person name="Sano R."/>
            <person name="Sawa S."/>
            <person name="Schmid M.W."/>
            <person name="Shirakawa M."/>
            <person name="Solano R."/>
            <person name="Spunde A."/>
            <person name="Suetsugu N."/>
            <person name="Sugano S."/>
            <person name="Sugiyama A."/>
            <person name="Sun R."/>
            <person name="Suzuki Y."/>
            <person name="Takenaka M."/>
            <person name="Takezawa D."/>
            <person name="Tomogane H."/>
            <person name="Tsuzuki M."/>
            <person name="Ueda T."/>
            <person name="Umeda M."/>
            <person name="Ward J.M."/>
            <person name="Watanabe Y."/>
            <person name="Yazaki K."/>
            <person name="Yokoyama R."/>
            <person name="Yoshitake Y."/>
            <person name="Yotsui I."/>
            <person name="Zachgo S."/>
            <person name="Schmutz J."/>
        </authorList>
    </citation>
    <scope>NUCLEOTIDE SEQUENCE [LARGE SCALE GENOMIC DNA]</scope>
    <source>
        <strain evidence="3">Tak-1</strain>
    </source>
</reference>
<feature type="compositionally biased region" description="Basic and acidic residues" evidence="1">
    <location>
        <begin position="130"/>
        <end position="146"/>
    </location>
</feature>
<proteinExistence type="predicted"/>
<feature type="compositionally biased region" description="Basic residues" evidence="1">
    <location>
        <begin position="177"/>
        <end position="186"/>
    </location>
</feature>
<protein>
    <submittedName>
        <fullName evidence="2">Uncharacterized protein</fullName>
    </submittedName>
</protein>
<accession>A0A2R6WPG8</accession>
<evidence type="ECO:0000256" key="1">
    <source>
        <dbReference type="SAM" id="MobiDB-lite"/>
    </source>
</evidence>
<sequence>MSVPREIHPITTPICTGHRRIHSVQQPPRRMAQIHRTRDPNQNPSQSGTHKKPTTTTHRPRLRNVRMPCFLTQGTMSELQHRISTGSCCPRASGVQSCPQLRIQAPTVASTPANRPLLEKCPEHLSTQRSSDHDQSPLGRKQDADSRGATSSPLLPACLPGCRQARAASPTQAATRTRTRTRRAFI</sequence>
<feature type="region of interest" description="Disordered" evidence="1">
    <location>
        <begin position="124"/>
        <end position="186"/>
    </location>
</feature>
<evidence type="ECO:0000313" key="2">
    <source>
        <dbReference type="EMBL" id="PTQ35741.1"/>
    </source>
</evidence>
<organism evidence="2 3">
    <name type="scientific">Marchantia polymorpha</name>
    <name type="common">Common liverwort</name>
    <name type="synonym">Marchantia aquatica</name>
    <dbReference type="NCBI Taxonomy" id="3197"/>
    <lineage>
        <taxon>Eukaryota</taxon>
        <taxon>Viridiplantae</taxon>
        <taxon>Streptophyta</taxon>
        <taxon>Embryophyta</taxon>
        <taxon>Marchantiophyta</taxon>
        <taxon>Marchantiopsida</taxon>
        <taxon>Marchantiidae</taxon>
        <taxon>Marchantiales</taxon>
        <taxon>Marchantiaceae</taxon>
        <taxon>Marchantia</taxon>
    </lineage>
</organism>
<gene>
    <name evidence="2" type="ORF">MARPO_0069s0076</name>
</gene>
<dbReference type="Proteomes" id="UP000244005">
    <property type="component" value="Unassembled WGS sequence"/>
</dbReference>